<dbReference type="EMBL" id="KR029609">
    <property type="protein sequence ID" value="AKH48773.1"/>
    <property type="molecule type" value="Genomic_DNA"/>
</dbReference>
<reference evidence="1" key="1">
    <citation type="journal article" date="2015" name="Front. Microbiol.">
        <title>Combining genomic sequencing methods to explore viral diversity and reveal potential virus-host interactions.</title>
        <authorList>
            <person name="Chow C.E."/>
            <person name="Winget D.M."/>
            <person name="White R.A.III."/>
            <person name="Hallam S.J."/>
            <person name="Suttle C.A."/>
        </authorList>
    </citation>
    <scope>NUCLEOTIDE SEQUENCE</scope>
    <source>
        <strain evidence="1">Oxic3_3</strain>
    </source>
</reference>
<sequence length="82" mass="9619">MIVVLSHSIQTLQRCFIIPCVYLLLCSFRNRSTFLHTTPYSSRSFIHFNLSRSRTKHSSVIYLSHLHQSKKSSSVFVFTFSY</sequence>
<protein>
    <submittedName>
        <fullName evidence="1">Uncharacterized protein</fullName>
    </submittedName>
</protein>
<evidence type="ECO:0000313" key="1">
    <source>
        <dbReference type="EMBL" id="AKH48773.1"/>
    </source>
</evidence>
<name>A0A0F7LB18_9VIRU</name>
<organism evidence="1">
    <name type="scientific">uncultured marine virus</name>
    <dbReference type="NCBI Taxonomy" id="186617"/>
    <lineage>
        <taxon>Viruses</taxon>
        <taxon>environmental samples</taxon>
    </lineage>
</organism>
<reference evidence="1" key="2">
    <citation type="submission" date="2015-03" db="EMBL/GenBank/DDBJ databases">
        <authorList>
            <person name="Chow C.-E.T."/>
            <person name="Winget D.M."/>
            <person name="White R.A.III."/>
            <person name="Hallam S.J."/>
            <person name="Suttle C.A."/>
        </authorList>
    </citation>
    <scope>NUCLEOTIDE SEQUENCE</scope>
    <source>
        <strain evidence="1">Oxic3_3</strain>
    </source>
</reference>
<proteinExistence type="predicted"/>
<accession>A0A0F7LB18</accession>